<dbReference type="AlphaFoldDB" id="A0A8I0Q1F9"/>
<organism evidence="1 2">
    <name type="scientific">Morganella morganii</name>
    <name type="common">Proteus morganii</name>
    <dbReference type="NCBI Taxonomy" id="582"/>
    <lineage>
        <taxon>Bacteria</taxon>
        <taxon>Pseudomonadati</taxon>
        <taxon>Pseudomonadota</taxon>
        <taxon>Gammaproteobacteria</taxon>
        <taxon>Enterobacterales</taxon>
        <taxon>Morganellaceae</taxon>
        <taxon>Morganella</taxon>
    </lineage>
</organism>
<sequence>MSEQSLDALEHELAGLLARVRPAERKKLSREIVRDLRNSQIKRIREQKNPDGSAYTRRKAQFITVQREMKFIWRGQQRSLKNWQQNKRMITGFDTDKGAVRSFRKGDIQRFVSVKKDRIKVKGKSKQTRMFKRLATARYMRIFANENEASVYFAPAAANIAAVHQFGLKERLRNMDIQYPSRQLLGYSPEDVRRIESLLIDFLTS</sequence>
<proteinExistence type="predicted"/>
<evidence type="ECO:0000313" key="2">
    <source>
        <dbReference type="Proteomes" id="UP000650477"/>
    </source>
</evidence>
<dbReference type="EMBL" id="PKLF01000015">
    <property type="protein sequence ID" value="MBE8613942.1"/>
    <property type="molecule type" value="Genomic_DNA"/>
</dbReference>
<dbReference type="Proteomes" id="UP000650477">
    <property type="component" value="Unassembled WGS sequence"/>
</dbReference>
<protein>
    <submittedName>
        <fullName evidence="1">Phage virion morphogenesis protein</fullName>
    </submittedName>
</protein>
<gene>
    <name evidence="1" type="ORF">CYG68_16260</name>
</gene>
<reference evidence="1" key="1">
    <citation type="submission" date="2017-12" db="EMBL/GenBank/DDBJ databases">
        <title>Genome sequencing and analysis.</title>
        <authorList>
            <person name="Huang Y.-T."/>
        </authorList>
    </citation>
    <scope>NUCLEOTIDE SEQUENCE</scope>
    <source>
        <strain evidence="1">VGH116</strain>
    </source>
</reference>
<dbReference type="RefSeq" id="WP_193830109.1">
    <property type="nucleotide sequence ID" value="NZ_PKLF01000015.1"/>
</dbReference>
<dbReference type="Pfam" id="PF05069">
    <property type="entry name" value="Phage_tail_S"/>
    <property type="match status" value="2"/>
</dbReference>
<dbReference type="NCBIfam" id="TIGR01635">
    <property type="entry name" value="tail_comp_S"/>
    <property type="match status" value="2"/>
</dbReference>
<accession>A0A8I0Q1F9</accession>
<name>A0A8I0Q1F9_MORMO</name>
<evidence type="ECO:0000313" key="1">
    <source>
        <dbReference type="EMBL" id="MBE8613942.1"/>
    </source>
</evidence>
<comment type="caution">
    <text evidence="1">The sequence shown here is derived from an EMBL/GenBank/DDBJ whole genome shotgun (WGS) entry which is preliminary data.</text>
</comment>
<dbReference type="InterPro" id="IPR006522">
    <property type="entry name" value="Phage_virion_morphogenesis"/>
</dbReference>